<reference evidence="2" key="1">
    <citation type="submission" date="2014-09" db="EMBL/GenBank/DDBJ databases">
        <authorList>
            <person name="Magalhaes I.L.F."/>
            <person name="Oliveira U."/>
            <person name="Santos F.R."/>
            <person name="Vidigal T.H.D.A."/>
            <person name="Brescovit A.D."/>
            <person name="Santos A.J."/>
        </authorList>
    </citation>
    <scope>NUCLEOTIDE SEQUENCE</scope>
    <source>
        <tissue evidence="2">Shoot tissue taken approximately 20 cm above the soil surface</tissue>
    </source>
</reference>
<evidence type="ECO:0000313" key="2">
    <source>
        <dbReference type="EMBL" id="JAD24224.1"/>
    </source>
</evidence>
<evidence type="ECO:0000256" key="1">
    <source>
        <dbReference type="SAM" id="MobiDB-lite"/>
    </source>
</evidence>
<dbReference type="EMBL" id="GBRH01273671">
    <property type="protein sequence ID" value="JAD24224.1"/>
    <property type="molecule type" value="Transcribed_RNA"/>
</dbReference>
<dbReference type="AlphaFoldDB" id="A0A0A8YDS8"/>
<sequence>MRAACPCSARSDPRPSRRAGNRTPRSLGERGRTAAPGPCVAAPGVKQAASHGDFAQVQVYILLLIKK</sequence>
<proteinExistence type="predicted"/>
<accession>A0A0A8YDS8</accession>
<reference evidence="2" key="2">
    <citation type="journal article" date="2015" name="Data Brief">
        <title>Shoot transcriptome of the giant reed, Arundo donax.</title>
        <authorList>
            <person name="Barrero R.A."/>
            <person name="Guerrero F.D."/>
            <person name="Moolhuijzen P."/>
            <person name="Goolsby J.A."/>
            <person name="Tidwell J."/>
            <person name="Bellgard S.E."/>
            <person name="Bellgard M.I."/>
        </authorList>
    </citation>
    <scope>NUCLEOTIDE SEQUENCE</scope>
    <source>
        <tissue evidence="2">Shoot tissue taken approximately 20 cm above the soil surface</tissue>
    </source>
</reference>
<feature type="region of interest" description="Disordered" evidence="1">
    <location>
        <begin position="1"/>
        <end position="36"/>
    </location>
</feature>
<name>A0A0A8YDS8_ARUDO</name>
<organism evidence="2">
    <name type="scientific">Arundo donax</name>
    <name type="common">Giant reed</name>
    <name type="synonym">Donax arundinaceus</name>
    <dbReference type="NCBI Taxonomy" id="35708"/>
    <lineage>
        <taxon>Eukaryota</taxon>
        <taxon>Viridiplantae</taxon>
        <taxon>Streptophyta</taxon>
        <taxon>Embryophyta</taxon>
        <taxon>Tracheophyta</taxon>
        <taxon>Spermatophyta</taxon>
        <taxon>Magnoliopsida</taxon>
        <taxon>Liliopsida</taxon>
        <taxon>Poales</taxon>
        <taxon>Poaceae</taxon>
        <taxon>PACMAD clade</taxon>
        <taxon>Arundinoideae</taxon>
        <taxon>Arundineae</taxon>
        <taxon>Arundo</taxon>
    </lineage>
</organism>
<feature type="compositionally biased region" description="Low complexity" evidence="1">
    <location>
        <begin position="1"/>
        <end position="10"/>
    </location>
</feature>
<protein>
    <submittedName>
        <fullName evidence="2">Uncharacterized protein</fullName>
    </submittedName>
</protein>